<dbReference type="GO" id="GO:0090529">
    <property type="term" value="P:cell septum assembly"/>
    <property type="evidence" value="ECO:0007669"/>
    <property type="project" value="InterPro"/>
</dbReference>
<name>T1CNF3_9ZZZZ</name>
<organism evidence="8">
    <name type="scientific">mine drainage metagenome</name>
    <dbReference type="NCBI Taxonomy" id="410659"/>
    <lineage>
        <taxon>unclassified sequences</taxon>
        <taxon>metagenomes</taxon>
        <taxon>ecological metagenomes</taxon>
    </lineage>
</organism>
<feature type="domain" description="Cell division protein FtsQ/DivIB C-terminal" evidence="7">
    <location>
        <begin position="2"/>
        <end position="73"/>
    </location>
</feature>
<evidence type="ECO:0000256" key="2">
    <source>
        <dbReference type="ARBA" id="ARBA00022519"/>
    </source>
</evidence>
<dbReference type="AlphaFoldDB" id="T1CNF3"/>
<dbReference type="Pfam" id="PF03799">
    <property type="entry name" value="FtsQ_DivIB_C"/>
    <property type="match status" value="1"/>
</dbReference>
<keyword evidence="3 8" id="KW-0132">Cell division</keyword>
<evidence type="ECO:0000256" key="6">
    <source>
        <dbReference type="ARBA" id="ARBA00023306"/>
    </source>
</evidence>
<evidence type="ECO:0000313" key="8">
    <source>
        <dbReference type="EMBL" id="EQD70550.1"/>
    </source>
</evidence>
<evidence type="ECO:0000259" key="7">
    <source>
        <dbReference type="Pfam" id="PF03799"/>
    </source>
</evidence>
<dbReference type="InterPro" id="IPR005548">
    <property type="entry name" value="Cell_div_FtsQ/DivIB_C"/>
</dbReference>
<dbReference type="EMBL" id="AUZX01004541">
    <property type="protein sequence ID" value="EQD70550.1"/>
    <property type="molecule type" value="Genomic_DNA"/>
</dbReference>
<evidence type="ECO:0000256" key="3">
    <source>
        <dbReference type="ARBA" id="ARBA00022618"/>
    </source>
</evidence>
<sequence>RRYRGMRGQLAPTGFAIVSLALSARGTWKFTLNDGIRVRLGRSDLAPRFDKFVDVALAIVKRRAPAISYVDMRYMNGFAIGWRHSAPAV</sequence>
<evidence type="ECO:0000256" key="4">
    <source>
        <dbReference type="ARBA" id="ARBA00022692"/>
    </source>
</evidence>
<reference evidence="8" key="1">
    <citation type="submission" date="2013-08" db="EMBL/GenBank/DDBJ databases">
        <authorList>
            <person name="Mendez C."/>
            <person name="Richter M."/>
            <person name="Ferrer M."/>
            <person name="Sanchez J."/>
        </authorList>
    </citation>
    <scope>NUCLEOTIDE SEQUENCE</scope>
</reference>
<keyword evidence="5" id="KW-0472">Membrane</keyword>
<feature type="non-terminal residue" evidence="8">
    <location>
        <position position="1"/>
    </location>
</feature>
<keyword evidence="1" id="KW-1003">Cell membrane</keyword>
<protein>
    <submittedName>
        <fullName evidence="8">Cell division protein FtsQ</fullName>
    </submittedName>
</protein>
<comment type="caution">
    <text evidence="8">The sequence shown here is derived from an EMBL/GenBank/DDBJ whole genome shotgun (WGS) entry which is preliminary data.</text>
</comment>
<evidence type="ECO:0000256" key="1">
    <source>
        <dbReference type="ARBA" id="ARBA00022475"/>
    </source>
</evidence>
<keyword evidence="2" id="KW-0997">Cell inner membrane</keyword>
<keyword evidence="6" id="KW-0131">Cell cycle</keyword>
<proteinExistence type="predicted"/>
<dbReference type="Gene3D" id="3.40.50.11690">
    <property type="entry name" value="Cell division protein FtsQ/DivIB"/>
    <property type="match status" value="1"/>
</dbReference>
<reference evidence="8" key="2">
    <citation type="journal article" date="2014" name="ISME J.">
        <title>Microbial stratification in low pH oxic and suboxic macroscopic growths along an acid mine drainage.</title>
        <authorList>
            <person name="Mendez-Garcia C."/>
            <person name="Mesa V."/>
            <person name="Sprenger R.R."/>
            <person name="Richter M."/>
            <person name="Diez M.S."/>
            <person name="Solano J."/>
            <person name="Bargiela R."/>
            <person name="Golyshina O.V."/>
            <person name="Manteca A."/>
            <person name="Ramos J.L."/>
            <person name="Gallego J.R."/>
            <person name="Llorente I."/>
            <person name="Martins Dos Santos V.A."/>
            <person name="Jensen O.N."/>
            <person name="Pelaez A.I."/>
            <person name="Sanchez J."/>
            <person name="Ferrer M."/>
        </authorList>
    </citation>
    <scope>NUCLEOTIDE SEQUENCE</scope>
</reference>
<keyword evidence="4" id="KW-0812">Transmembrane</keyword>
<dbReference type="PANTHER" id="PTHR35851:SF1">
    <property type="entry name" value="CELL DIVISION PROTEIN FTSQ"/>
    <property type="match status" value="1"/>
</dbReference>
<evidence type="ECO:0000256" key="5">
    <source>
        <dbReference type="ARBA" id="ARBA00022989"/>
    </source>
</evidence>
<dbReference type="InterPro" id="IPR045335">
    <property type="entry name" value="FtsQ_C_sf"/>
</dbReference>
<dbReference type="PANTHER" id="PTHR35851">
    <property type="entry name" value="CELL DIVISION PROTEIN FTSQ"/>
    <property type="match status" value="1"/>
</dbReference>
<accession>T1CNF3</accession>
<dbReference type="InterPro" id="IPR026579">
    <property type="entry name" value="FtsQ"/>
</dbReference>
<gene>
    <name evidence="8" type="ORF">B1A_06246</name>
</gene>
<keyword evidence="5" id="KW-1133">Transmembrane helix</keyword>